<dbReference type="KEGG" id="spon:HME9304_02023"/>
<protein>
    <recommendedName>
        <fullName evidence="3">Erythromycin esterase family protein</fullName>
    </recommendedName>
</protein>
<dbReference type="EMBL" id="CP030104">
    <property type="protein sequence ID" value="AWX45015.1"/>
    <property type="molecule type" value="Genomic_DNA"/>
</dbReference>
<name>A0A2Z4LSY0_9FLAO</name>
<dbReference type="AlphaFoldDB" id="A0A2Z4LSY0"/>
<organism evidence="1 2">
    <name type="scientific">Flagellimonas maritima</name>
    <dbReference type="NCBI Taxonomy" id="1383885"/>
    <lineage>
        <taxon>Bacteria</taxon>
        <taxon>Pseudomonadati</taxon>
        <taxon>Bacteroidota</taxon>
        <taxon>Flavobacteriia</taxon>
        <taxon>Flavobacteriales</taxon>
        <taxon>Flavobacteriaceae</taxon>
        <taxon>Flagellimonas</taxon>
    </lineage>
</organism>
<dbReference type="Proteomes" id="UP000248536">
    <property type="component" value="Chromosome"/>
</dbReference>
<proteinExistence type="predicted"/>
<reference evidence="1 2" key="1">
    <citation type="submission" date="2018-06" db="EMBL/GenBank/DDBJ databases">
        <title>Spongiibacterium sp. HME9304 Genome sequencing and assembly.</title>
        <authorList>
            <person name="Kang H."/>
            <person name="Kim H."/>
            <person name="Joh K."/>
        </authorList>
    </citation>
    <scope>NUCLEOTIDE SEQUENCE [LARGE SCALE GENOMIC DNA]</scope>
    <source>
        <strain evidence="1 2">HME9304</strain>
    </source>
</reference>
<evidence type="ECO:0000313" key="1">
    <source>
        <dbReference type="EMBL" id="AWX45015.1"/>
    </source>
</evidence>
<accession>A0A2Z4LSY0</accession>
<keyword evidence="2" id="KW-1185">Reference proteome</keyword>
<evidence type="ECO:0000313" key="2">
    <source>
        <dbReference type="Proteomes" id="UP000248536"/>
    </source>
</evidence>
<evidence type="ECO:0008006" key="3">
    <source>
        <dbReference type="Google" id="ProtNLM"/>
    </source>
</evidence>
<sequence>MKYLMIFFLMIPLFLTAQKELHLAENSFQVDSFTERTFEDFVEKVIPESQFIFIGEQHGIQEAGIFTNIIFNWVNPLGFETLCIETDAILAEKLAYIASLERPLEAAKKLNDTFPYAIPFYNSKEDYSLFKNVVDRGGHIWGIDQTFMAQFRLNLDHLIQNTDNVLFKERLLPIKKLAFDSYAQSIAKKSFESMFWTTYDLATHEELMALSTNNEEKDILYHLWKTKEIYGYNAKKEYYQNNNERGKLMKANFTKYYMEALKKTELPRVVFKLGASHATRGLSMTNIYDVSNYASELAIFNHQKSLHFFVAGITGEAMTGNPFAEKPVAAFDNTKRLPKELQVLVSSFSKKYTIVHLAPLRKYAYGETYSEAMKKYIFNFDVMVLVKNAEPLSPL</sequence>
<gene>
    <name evidence="1" type="ORF">HME9304_02023</name>
</gene>